<evidence type="ECO:0000256" key="1">
    <source>
        <dbReference type="SAM" id="Phobius"/>
    </source>
</evidence>
<keyword evidence="1" id="KW-0812">Transmembrane</keyword>
<dbReference type="Pfam" id="PF01569">
    <property type="entry name" value="PAP2"/>
    <property type="match status" value="1"/>
</dbReference>
<feature type="transmembrane region" description="Helical" evidence="1">
    <location>
        <begin position="65"/>
        <end position="87"/>
    </location>
</feature>
<organism evidence="3 4">
    <name type="scientific">Candidatus Nomurabacteria bacterium RIFCSPLOWO2_12_FULL_44_11</name>
    <dbReference type="NCBI Taxonomy" id="1801796"/>
    <lineage>
        <taxon>Bacteria</taxon>
        <taxon>Candidatus Nomuraibacteriota</taxon>
    </lineage>
</organism>
<feature type="transmembrane region" description="Helical" evidence="1">
    <location>
        <begin position="132"/>
        <end position="149"/>
    </location>
</feature>
<dbReference type="PANTHER" id="PTHR14969">
    <property type="entry name" value="SPHINGOSINE-1-PHOSPHATE PHOSPHOHYDROLASE"/>
    <property type="match status" value="1"/>
</dbReference>
<evidence type="ECO:0000313" key="3">
    <source>
        <dbReference type="EMBL" id="OGJ00712.1"/>
    </source>
</evidence>
<gene>
    <name evidence="3" type="ORF">A3G53_00735</name>
</gene>
<protein>
    <recommendedName>
        <fullName evidence="2">Phosphatidic acid phosphatase type 2/haloperoxidase domain-containing protein</fullName>
    </recommendedName>
</protein>
<comment type="caution">
    <text evidence="3">The sequence shown here is derived from an EMBL/GenBank/DDBJ whole genome shotgun (WGS) entry which is preliminary data.</text>
</comment>
<dbReference type="InterPro" id="IPR036938">
    <property type="entry name" value="PAP2/HPO_sf"/>
</dbReference>
<name>A0A1F6Y2Z8_9BACT</name>
<dbReference type="PANTHER" id="PTHR14969:SF13">
    <property type="entry name" value="AT30094P"/>
    <property type="match status" value="1"/>
</dbReference>
<dbReference type="Proteomes" id="UP000178645">
    <property type="component" value="Unassembled WGS sequence"/>
</dbReference>
<feature type="transmembrane region" description="Helical" evidence="1">
    <location>
        <begin position="107"/>
        <end position="127"/>
    </location>
</feature>
<sequence>MNNEIFYFFYNLAHQSTIFDSVIVFFAFYFPYVVIILAGVFLLMHHDVLKAENPYQVFLEKKKEILKAFFAGILAWLLAQVLKFLFSLGRPAEALAGINPLLSKSDYSFPSGHATFFAALAVSIFFFHKKAGYLFILFALLIGVARVIAGVHFPVDILGGFALGALIAYFVRNV</sequence>
<feature type="domain" description="Phosphatidic acid phosphatase type 2/haloperoxidase" evidence="2">
    <location>
        <begin position="64"/>
        <end position="172"/>
    </location>
</feature>
<feature type="transmembrane region" description="Helical" evidence="1">
    <location>
        <begin position="155"/>
        <end position="171"/>
    </location>
</feature>
<dbReference type="InterPro" id="IPR000326">
    <property type="entry name" value="PAP2/HPO"/>
</dbReference>
<evidence type="ECO:0000313" key="4">
    <source>
        <dbReference type="Proteomes" id="UP000178645"/>
    </source>
</evidence>
<evidence type="ECO:0000259" key="2">
    <source>
        <dbReference type="SMART" id="SM00014"/>
    </source>
</evidence>
<dbReference type="SUPFAM" id="SSF48317">
    <property type="entry name" value="Acid phosphatase/Vanadium-dependent haloperoxidase"/>
    <property type="match status" value="1"/>
</dbReference>
<dbReference type="Gene3D" id="1.20.144.10">
    <property type="entry name" value="Phosphatidic acid phosphatase type 2/haloperoxidase"/>
    <property type="match status" value="1"/>
</dbReference>
<keyword evidence="1" id="KW-0472">Membrane</keyword>
<feature type="transmembrane region" description="Helical" evidence="1">
    <location>
        <begin position="22"/>
        <end position="44"/>
    </location>
</feature>
<dbReference type="EMBL" id="MFVU01000036">
    <property type="protein sequence ID" value="OGJ00712.1"/>
    <property type="molecule type" value="Genomic_DNA"/>
</dbReference>
<dbReference type="SMART" id="SM00014">
    <property type="entry name" value="acidPPc"/>
    <property type="match status" value="1"/>
</dbReference>
<accession>A0A1F6Y2Z8</accession>
<dbReference type="AlphaFoldDB" id="A0A1F6Y2Z8"/>
<keyword evidence="1" id="KW-1133">Transmembrane helix</keyword>
<reference evidence="3 4" key="1">
    <citation type="journal article" date="2016" name="Nat. Commun.">
        <title>Thousands of microbial genomes shed light on interconnected biogeochemical processes in an aquifer system.</title>
        <authorList>
            <person name="Anantharaman K."/>
            <person name="Brown C.T."/>
            <person name="Hug L.A."/>
            <person name="Sharon I."/>
            <person name="Castelle C.J."/>
            <person name="Probst A.J."/>
            <person name="Thomas B.C."/>
            <person name="Singh A."/>
            <person name="Wilkins M.J."/>
            <person name="Karaoz U."/>
            <person name="Brodie E.L."/>
            <person name="Williams K.H."/>
            <person name="Hubbard S.S."/>
            <person name="Banfield J.F."/>
        </authorList>
    </citation>
    <scope>NUCLEOTIDE SEQUENCE [LARGE SCALE GENOMIC DNA]</scope>
</reference>
<proteinExistence type="predicted"/>